<dbReference type="Proteomes" id="UP000014500">
    <property type="component" value="Unassembled WGS sequence"/>
</dbReference>
<dbReference type="AlphaFoldDB" id="T1ITT5"/>
<evidence type="ECO:0000313" key="14">
    <source>
        <dbReference type="Proteomes" id="UP000014500"/>
    </source>
</evidence>
<dbReference type="PhylomeDB" id="T1ITT5"/>
<feature type="signal peptide" evidence="10">
    <location>
        <begin position="1"/>
        <end position="22"/>
    </location>
</feature>
<name>T1ITT5_STRMM</name>
<comment type="similarity">
    <text evidence="3">Belongs to the acid sphingomyelinase family.</text>
</comment>
<protein>
    <submittedName>
        <fullName evidence="13">Uncharacterized protein</fullName>
    </submittedName>
</protein>
<dbReference type="Pfam" id="PF19272">
    <property type="entry name" value="ASMase_C"/>
    <property type="match status" value="1"/>
</dbReference>
<evidence type="ECO:0000256" key="2">
    <source>
        <dbReference type="ARBA" id="ARBA00004613"/>
    </source>
</evidence>
<evidence type="ECO:0000256" key="5">
    <source>
        <dbReference type="ARBA" id="ARBA00022723"/>
    </source>
</evidence>
<feature type="domain" description="Calcineurin-like phosphoesterase" evidence="11">
    <location>
        <begin position="28"/>
        <end position="288"/>
    </location>
</feature>
<evidence type="ECO:0000256" key="6">
    <source>
        <dbReference type="ARBA" id="ARBA00022729"/>
    </source>
</evidence>
<keyword evidence="6 10" id="KW-0732">Signal</keyword>
<dbReference type="EnsemblMetazoa" id="SMAR004543-RA">
    <property type="protein sequence ID" value="SMAR004543-PA"/>
    <property type="gene ID" value="SMAR004543"/>
</dbReference>
<keyword evidence="5" id="KW-0479">Metal-binding</keyword>
<evidence type="ECO:0000256" key="9">
    <source>
        <dbReference type="ARBA" id="ARBA00023180"/>
    </source>
</evidence>
<keyword evidence="8" id="KW-0862">Zinc</keyword>
<feature type="chain" id="PRO_5004590041" evidence="10">
    <location>
        <begin position="23"/>
        <end position="492"/>
    </location>
</feature>
<dbReference type="Pfam" id="PF00149">
    <property type="entry name" value="Metallophos"/>
    <property type="match status" value="1"/>
</dbReference>
<dbReference type="InterPro" id="IPR041805">
    <property type="entry name" value="ASMase/PPN1_MPP"/>
</dbReference>
<dbReference type="GO" id="GO:0005615">
    <property type="term" value="C:extracellular space"/>
    <property type="evidence" value="ECO:0007669"/>
    <property type="project" value="TreeGrafter"/>
</dbReference>
<comment type="cofactor">
    <cofactor evidence="1">
        <name>Zn(2+)</name>
        <dbReference type="ChEBI" id="CHEBI:29105"/>
    </cofactor>
</comment>
<dbReference type="CDD" id="cd00842">
    <property type="entry name" value="MPP_ASMase"/>
    <property type="match status" value="1"/>
</dbReference>
<sequence>MASAGRLAFSLVLVTLIQVGHGLNGQFFWHVTDFHLDVNYSTNGNPTKMCWRTNTINDMELSKYGNYKCDSPYTLVQESVKAMQRFSDKLEPDFILWTGDDKAHVSESNFNEDVVVDLIANLTTTLSEAFPNSPLVPVLGNHDYYPTHMMPPRKTDMYTRVSDLWSKWLGEDVILFRNGGYYSVDLPNKVKMIVLNTVFYYKKNSLINADRDDDPAGQFKWLESVLSQARSQGRKTYITSHVPPGVFERHICKGGFQWFHDKYNKRYISIVNDYHDVIIAQFFAHQHSDTFRIIYSPLGCPVSYILIAPSITPWNTTLAQVGPNNPGVRKIYYNQATGQISNYEQFYFDLNNTTNSWSLEYSARDSYQLDGDITPLALHRLASQLENSVNRTVFDRYYLYNTVSFQSPSECDAECQRYQYCAVSNVDFTAFEKCRSGAAGNASHASGIFVAVLCDIDNAIDGHRLFESLGDDIKIINDLLLCSERLKRKKKK</sequence>
<dbReference type="GO" id="GO:0046872">
    <property type="term" value="F:metal ion binding"/>
    <property type="evidence" value="ECO:0007669"/>
    <property type="project" value="UniProtKB-KW"/>
</dbReference>
<evidence type="ECO:0000256" key="10">
    <source>
        <dbReference type="SAM" id="SignalP"/>
    </source>
</evidence>
<dbReference type="InterPro" id="IPR029052">
    <property type="entry name" value="Metallo-depent_PP-like"/>
</dbReference>
<dbReference type="STRING" id="126957.T1ITT5"/>
<keyword evidence="4" id="KW-0964">Secreted</keyword>
<dbReference type="InterPro" id="IPR004843">
    <property type="entry name" value="Calcineurin-like_PHP"/>
</dbReference>
<dbReference type="eggNOG" id="KOG3770">
    <property type="taxonomic scope" value="Eukaryota"/>
</dbReference>
<dbReference type="SUPFAM" id="SSF56300">
    <property type="entry name" value="Metallo-dependent phosphatases"/>
    <property type="match status" value="1"/>
</dbReference>
<evidence type="ECO:0000256" key="8">
    <source>
        <dbReference type="ARBA" id="ARBA00022833"/>
    </source>
</evidence>
<accession>T1ITT5</accession>
<organism evidence="13 14">
    <name type="scientific">Strigamia maritima</name>
    <name type="common">European centipede</name>
    <name type="synonym">Geophilus maritimus</name>
    <dbReference type="NCBI Taxonomy" id="126957"/>
    <lineage>
        <taxon>Eukaryota</taxon>
        <taxon>Metazoa</taxon>
        <taxon>Ecdysozoa</taxon>
        <taxon>Arthropoda</taxon>
        <taxon>Myriapoda</taxon>
        <taxon>Chilopoda</taxon>
        <taxon>Pleurostigmophora</taxon>
        <taxon>Geophilomorpha</taxon>
        <taxon>Linotaeniidae</taxon>
        <taxon>Strigamia</taxon>
    </lineage>
</organism>
<dbReference type="Gene3D" id="3.60.21.10">
    <property type="match status" value="1"/>
</dbReference>
<evidence type="ECO:0000256" key="7">
    <source>
        <dbReference type="ARBA" id="ARBA00022801"/>
    </source>
</evidence>
<dbReference type="EMBL" id="JH431500">
    <property type="status" value="NOT_ANNOTATED_CDS"/>
    <property type="molecule type" value="Genomic_DNA"/>
</dbReference>
<comment type="subcellular location">
    <subcellularLocation>
        <location evidence="2">Secreted</location>
    </subcellularLocation>
</comment>
<evidence type="ECO:0000259" key="12">
    <source>
        <dbReference type="Pfam" id="PF19272"/>
    </source>
</evidence>
<dbReference type="GO" id="GO:0008081">
    <property type="term" value="F:phosphoric diester hydrolase activity"/>
    <property type="evidence" value="ECO:0007669"/>
    <property type="project" value="TreeGrafter"/>
</dbReference>
<dbReference type="PANTHER" id="PTHR10340">
    <property type="entry name" value="SPHINGOMYELIN PHOSPHODIESTERASE"/>
    <property type="match status" value="1"/>
</dbReference>
<dbReference type="PANTHER" id="PTHR10340:SF57">
    <property type="entry name" value="METALLOPHOS DOMAIN-CONTAINING PROTEIN"/>
    <property type="match status" value="1"/>
</dbReference>
<evidence type="ECO:0000256" key="3">
    <source>
        <dbReference type="ARBA" id="ARBA00008234"/>
    </source>
</evidence>
<reference evidence="14" key="1">
    <citation type="submission" date="2011-05" db="EMBL/GenBank/DDBJ databases">
        <authorList>
            <person name="Richards S.R."/>
            <person name="Qu J."/>
            <person name="Jiang H."/>
            <person name="Jhangiani S.N."/>
            <person name="Agravi P."/>
            <person name="Goodspeed R."/>
            <person name="Gross S."/>
            <person name="Mandapat C."/>
            <person name="Jackson L."/>
            <person name="Mathew T."/>
            <person name="Pu L."/>
            <person name="Thornton R."/>
            <person name="Saada N."/>
            <person name="Wilczek-Boney K.B."/>
            <person name="Lee S."/>
            <person name="Kovar C."/>
            <person name="Wu Y."/>
            <person name="Scherer S.E."/>
            <person name="Worley K.C."/>
            <person name="Muzny D.M."/>
            <person name="Gibbs R."/>
        </authorList>
    </citation>
    <scope>NUCLEOTIDE SEQUENCE</scope>
    <source>
        <strain evidence="14">Brora</strain>
    </source>
</reference>
<keyword evidence="7" id="KW-0378">Hydrolase</keyword>
<evidence type="ECO:0000259" key="11">
    <source>
        <dbReference type="Pfam" id="PF00149"/>
    </source>
</evidence>
<evidence type="ECO:0000256" key="1">
    <source>
        <dbReference type="ARBA" id="ARBA00001947"/>
    </source>
</evidence>
<proteinExistence type="inferred from homology"/>
<keyword evidence="9" id="KW-0325">Glycoprotein</keyword>
<evidence type="ECO:0000313" key="13">
    <source>
        <dbReference type="EnsemblMetazoa" id="SMAR004543-PA"/>
    </source>
</evidence>
<evidence type="ECO:0000256" key="4">
    <source>
        <dbReference type="ARBA" id="ARBA00022525"/>
    </source>
</evidence>
<dbReference type="InterPro" id="IPR045473">
    <property type="entry name" value="ASM_C"/>
</dbReference>
<reference evidence="13" key="2">
    <citation type="submission" date="2015-02" db="UniProtKB">
        <authorList>
            <consortium name="EnsemblMetazoa"/>
        </authorList>
    </citation>
    <scope>IDENTIFICATION</scope>
</reference>
<keyword evidence="14" id="KW-1185">Reference proteome</keyword>
<feature type="domain" description="Sphingomyelin phosphodiesterase C-terminal" evidence="12">
    <location>
        <begin position="301"/>
        <end position="434"/>
    </location>
</feature>
<dbReference type="OMA" id="HQHMNAF"/>
<dbReference type="HOGENOM" id="CLU_014743_0_2_1"/>